<comment type="cofactor">
    <cofactor evidence="8">
        <name>Zn(2+)</name>
        <dbReference type="ChEBI" id="CHEBI:29105"/>
    </cofactor>
    <text evidence="8">Binds 2 Zn(2+) ions.</text>
</comment>
<evidence type="ECO:0000256" key="10">
    <source>
        <dbReference type="SAM" id="SignalP"/>
    </source>
</evidence>
<dbReference type="AlphaFoldDB" id="A0A5C1QB35"/>
<dbReference type="Proteomes" id="UP000323824">
    <property type="component" value="Chromosome"/>
</dbReference>
<evidence type="ECO:0000313" key="11">
    <source>
        <dbReference type="EMBL" id="QEN05333.1"/>
    </source>
</evidence>
<dbReference type="PRINTS" id="PR00113">
    <property type="entry name" value="ALKPHPHTASE"/>
</dbReference>
<feature type="binding site" evidence="8">
    <location>
        <position position="49"/>
    </location>
    <ligand>
        <name>Zn(2+)</name>
        <dbReference type="ChEBI" id="CHEBI:29105"/>
        <label>2</label>
    </ligand>
</feature>
<dbReference type="InterPro" id="IPR001952">
    <property type="entry name" value="Alkaline_phosphatase"/>
</dbReference>
<dbReference type="CDD" id="cd16012">
    <property type="entry name" value="ALP"/>
    <property type="match status" value="1"/>
</dbReference>
<dbReference type="SMART" id="SM00098">
    <property type="entry name" value="alkPPc"/>
    <property type="match status" value="1"/>
</dbReference>
<keyword evidence="10" id="KW-0732">Signal</keyword>
<feature type="active site" description="Phosphoserine intermediate" evidence="7">
    <location>
        <position position="99"/>
    </location>
</feature>
<feature type="binding site" evidence="8">
    <location>
        <position position="151"/>
    </location>
    <ligand>
        <name>Mg(2+)</name>
        <dbReference type="ChEBI" id="CHEBI:18420"/>
    </ligand>
</feature>
<evidence type="ECO:0000256" key="6">
    <source>
        <dbReference type="ARBA" id="ARBA00022842"/>
    </source>
</evidence>
<proteinExistence type="inferred from homology"/>
<name>A0A5C1QB35_9SPIO</name>
<dbReference type="KEGG" id="sper:EW093_11630"/>
<evidence type="ECO:0000256" key="8">
    <source>
        <dbReference type="PIRSR" id="PIRSR601952-2"/>
    </source>
</evidence>
<dbReference type="GO" id="GO:0046872">
    <property type="term" value="F:metal ion binding"/>
    <property type="evidence" value="ECO:0007669"/>
    <property type="project" value="UniProtKB-KW"/>
</dbReference>
<evidence type="ECO:0000256" key="5">
    <source>
        <dbReference type="ARBA" id="ARBA00022833"/>
    </source>
</evidence>
<reference evidence="11 12" key="1">
    <citation type="submission" date="2019-02" db="EMBL/GenBank/DDBJ databases">
        <authorList>
            <person name="Fomenkov A."/>
            <person name="Dubinina G."/>
            <person name="Grabovich M."/>
            <person name="Vincze T."/>
            <person name="Roberts R.J."/>
        </authorList>
    </citation>
    <scope>NUCLEOTIDE SEQUENCE [LARGE SCALE GENOMIC DNA]</scope>
    <source>
        <strain evidence="11 12">P</strain>
    </source>
</reference>
<dbReference type="PROSITE" id="PS00123">
    <property type="entry name" value="ALKALINE_PHOSPHATASE"/>
    <property type="match status" value="1"/>
</dbReference>
<dbReference type="InterPro" id="IPR018299">
    <property type="entry name" value="Alkaline_phosphatase_AS"/>
</dbReference>
<organism evidence="11 12">
    <name type="scientific">Thiospirochaeta perfilievii</name>
    <dbReference type="NCBI Taxonomy" id="252967"/>
    <lineage>
        <taxon>Bacteria</taxon>
        <taxon>Pseudomonadati</taxon>
        <taxon>Spirochaetota</taxon>
        <taxon>Spirochaetia</taxon>
        <taxon>Spirochaetales</taxon>
        <taxon>Spirochaetaceae</taxon>
        <taxon>Thiospirochaeta</taxon>
    </lineage>
</organism>
<gene>
    <name evidence="11" type="ORF">EW093_11630</name>
</gene>
<comment type="similarity">
    <text evidence="1 9">Belongs to the alkaline phosphatase family.</text>
</comment>
<evidence type="ECO:0000313" key="12">
    <source>
        <dbReference type="Proteomes" id="UP000323824"/>
    </source>
</evidence>
<evidence type="ECO:0000256" key="4">
    <source>
        <dbReference type="ARBA" id="ARBA00022801"/>
    </source>
</evidence>
<dbReference type="PANTHER" id="PTHR11596">
    <property type="entry name" value="ALKALINE PHOSPHATASE"/>
    <property type="match status" value="1"/>
</dbReference>
<accession>A0A5C1QB35</accession>
<sequence>MNNIKKILMLVMVSLSVAAFANGNKESKDIAQVTAEAKKAKYVFLFIGDGMAMPQLSAAEAYLSALEGEEASFKKLAMSNFPAQGLTTTQASNALITDSAAAGTAIATGYKTESGVISMDPSKTKTLKTIAELAKESGKKVGIVSSVNLDHATPATFYAHNVSRNNYYDINIQMANSNFDYFGGGMVRIDKTPEGEKTAHDIMTEKGWNIASSRDDFANLKANGQNYAYNTGFAGNALAYSMDMKKDDITLAEFTKKGIELLDNDKGFFMMVEGGKVDWACHANDAAASINNTIAFDNSLKEAIKFYNTHPNETLIVVTGDHETGGLTLGFAGTKYGSDFTQLAKQKLSTEGFENFVYKPFLDEKGSDATFLDILPLIEENYGLTKLSEYELSQLERAFAQSLLPKEQRDTTDESYLLYGGYDPLTITVTHLLNQRAGVSWTSYSHTGVPVPTFAMGIQQNSFNGYYDNTEIFTKLYTAMGI</sequence>
<feature type="binding site" evidence="8">
    <location>
        <position position="278"/>
    </location>
    <ligand>
        <name>Zn(2+)</name>
        <dbReference type="ChEBI" id="CHEBI:29105"/>
        <label>2</label>
    </ligand>
</feature>
<evidence type="ECO:0000256" key="9">
    <source>
        <dbReference type="RuleBase" id="RU003946"/>
    </source>
</evidence>
<keyword evidence="5 8" id="KW-0862">Zinc</keyword>
<dbReference type="SUPFAM" id="SSF53649">
    <property type="entry name" value="Alkaline phosphatase-like"/>
    <property type="match status" value="1"/>
</dbReference>
<feature type="binding site" evidence="8">
    <location>
        <position position="321"/>
    </location>
    <ligand>
        <name>Zn(2+)</name>
        <dbReference type="ChEBI" id="CHEBI:29105"/>
        <label>2</label>
    </ligand>
</feature>
<reference evidence="11 12" key="2">
    <citation type="submission" date="2019-09" db="EMBL/GenBank/DDBJ databases">
        <title>Complete Genome Sequence and Methylome Analysis of free living Spirochaetas.</title>
        <authorList>
            <person name="Leshcheva N."/>
            <person name="Mikheeva N."/>
        </authorList>
    </citation>
    <scope>NUCLEOTIDE SEQUENCE [LARGE SCALE GENOMIC DNA]</scope>
    <source>
        <strain evidence="11 12">P</strain>
    </source>
</reference>
<evidence type="ECO:0000256" key="3">
    <source>
        <dbReference type="ARBA" id="ARBA00022723"/>
    </source>
</evidence>
<feature type="binding site" evidence="8">
    <location>
        <position position="322"/>
    </location>
    <ligand>
        <name>Zn(2+)</name>
        <dbReference type="ChEBI" id="CHEBI:29105"/>
        <label>2</label>
    </ligand>
</feature>
<keyword evidence="3 8" id="KW-0479">Metal-binding</keyword>
<keyword evidence="4" id="KW-0378">Hydrolase</keyword>
<dbReference type="EMBL" id="CP035807">
    <property type="protein sequence ID" value="QEN05333.1"/>
    <property type="molecule type" value="Genomic_DNA"/>
</dbReference>
<dbReference type="Pfam" id="PF00245">
    <property type="entry name" value="Alk_phosphatase"/>
    <property type="match status" value="1"/>
</dbReference>
<dbReference type="PANTHER" id="PTHR11596:SF5">
    <property type="entry name" value="ALKALINE PHOSPHATASE"/>
    <property type="match status" value="1"/>
</dbReference>
<protein>
    <submittedName>
        <fullName evidence="11">Alkaline phosphatase</fullName>
    </submittedName>
</protein>
<feature type="signal peptide" evidence="10">
    <location>
        <begin position="1"/>
        <end position="21"/>
    </location>
</feature>
<feature type="binding site" evidence="8">
    <location>
        <position position="446"/>
    </location>
    <ligand>
        <name>Zn(2+)</name>
        <dbReference type="ChEBI" id="CHEBI:29105"/>
        <label>2</label>
    </ligand>
</feature>
<dbReference type="InterPro" id="IPR017850">
    <property type="entry name" value="Alkaline_phosphatase_core_sf"/>
</dbReference>
<keyword evidence="2" id="KW-0597">Phosphoprotein</keyword>
<dbReference type="GO" id="GO:0004035">
    <property type="term" value="F:alkaline phosphatase activity"/>
    <property type="evidence" value="ECO:0007669"/>
    <property type="project" value="TreeGrafter"/>
</dbReference>
<evidence type="ECO:0000256" key="7">
    <source>
        <dbReference type="PIRSR" id="PIRSR601952-1"/>
    </source>
</evidence>
<keyword evidence="6 8" id="KW-0460">Magnesium</keyword>
<comment type="cofactor">
    <cofactor evidence="8">
        <name>Mg(2+)</name>
        <dbReference type="ChEBI" id="CHEBI:18420"/>
    </cofactor>
    <text evidence="8">Binds 1 Mg(2+) ion.</text>
</comment>
<feature type="binding site" evidence="8">
    <location>
        <position position="273"/>
    </location>
    <ligand>
        <name>Mg(2+)</name>
        <dbReference type="ChEBI" id="CHEBI:18420"/>
    </ligand>
</feature>
<dbReference type="Gene3D" id="3.40.720.10">
    <property type="entry name" value="Alkaline Phosphatase, subunit A"/>
    <property type="match status" value="1"/>
</dbReference>
<dbReference type="OrthoDB" id="9794455at2"/>
<keyword evidence="12" id="KW-1185">Reference proteome</keyword>
<dbReference type="Gene3D" id="1.10.60.40">
    <property type="match status" value="1"/>
</dbReference>
<dbReference type="RefSeq" id="WP_149568571.1">
    <property type="nucleotide sequence ID" value="NZ_CP035807.1"/>
</dbReference>
<evidence type="ECO:0000256" key="1">
    <source>
        <dbReference type="ARBA" id="ARBA00005984"/>
    </source>
</evidence>
<evidence type="ECO:0000256" key="2">
    <source>
        <dbReference type="ARBA" id="ARBA00022553"/>
    </source>
</evidence>
<feature type="binding site" evidence="8">
    <location>
        <position position="153"/>
    </location>
    <ligand>
        <name>Mg(2+)</name>
        <dbReference type="ChEBI" id="CHEBI:18420"/>
    </ligand>
</feature>
<feature type="binding site" evidence="8">
    <location>
        <position position="282"/>
    </location>
    <ligand>
        <name>Zn(2+)</name>
        <dbReference type="ChEBI" id="CHEBI:29105"/>
        <label>2</label>
    </ligand>
</feature>
<feature type="chain" id="PRO_5022979362" evidence="10">
    <location>
        <begin position="22"/>
        <end position="482"/>
    </location>
</feature>
<feature type="binding site" evidence="8">
    <location>
        <position position="49"/>
    </location>
    <ligand>
        <name>Mg(2+)</name>
        <dbReference type="ChEBI" id="CHEBI:18420"/>
    </ligand>
</feature>